<proteinExistence type="inferred from homology"/>
<comment type="catalytic activity">
    <reaction evidence="7">
        <text>7alpha,12alpha-dihydroxy-3-oxo-5beta-cholan-24-oate + NADH + H(+) = isocholate + NAD(+)</text>
        <dbReference type="Rhea" id="RHEA:47512"/>
        <dbReference type="ChEBI" id="CHEBI:15378"/>
        <dbReference type="ChEBI" id="CHEBI:57540"/>
        <dbReference type="ChEBI" id="CHEBI:57945"/>
        <dbReference type="ChEBI" id="CHEBI:87735"/>
        <dbReference type="ChEBI" id="CHEBI:87736"/>
    </reaction>
    <physiologicalReaction direction="left-to-right" evidence="7">
        <dbReference type="Rhea" id="RHEA:47513"/>
    </physiologicalReaction>
</comment>
<dbReference type="GO" id="GO:0008202">
    <property type="term" value="P:steroid metabolic process"/>
    <property type="evidence" value="ECO:0007669"/>
    <property type="project" value="UniProtKB-KW"/>
</dbReference>
<evidence type="ECO:0000313" key="12">
    <source>
        <dbReference type="Proteomes" id="UP000054078"/>
    </source>
</evidence>
<dbReference type="RefSeq" id="WP_059054864.1">
    <property type="nucleotide sequence ID" value="NZ_LOJF01000009.1"/>
</dbReference>
<comment type="caution">
    <text evidence="11">The sequence shown here is derived from an EMBL/GenBank/DDBJ whole genome shotgun (WGS) entry which is preliminary data.</text>
</comment>
<dbReference type="STRING" id="1299998.AUL39_07070"/>
<dbReference type="EMBL" id="LOJF01000009">
    <property type="protein sequence ID" value="KUH58719.1"/>
    <property type="molecule type" value="Genomic_DNA"/>
</dbReference>
<evidence type="ECO:0000256" key="3">
    <source>
        <dbReference type="ARBA" id="ARBA00023098"/>
    </source>
</evidence>
<dbReference type="PRINTS" id="PR00080">
    <property type="entry name" value="SDRFAMILY"/>
</dbReference>
<evidence type="ECO:0000256" key="9">
    <source>
        <dbReference type="ARBA" id="ARBA00067031"/>
    </source>
</evidence>
<evidence type="ECO:0000256" key="1">
    <source>
        <dbReference type="ARBA" id="ARBA00006484"/>
    </source>
</evidence>
<dbReference type="InterPro" id="IPR036291">
    <property type="entry name" value="NAD(P)-bd_dom_sf"/>
</dbReference>
<gene>
    <name evidence="11" type="ORF">AUL39_07070</name>
</gene>
<evidence type="ECO:0000256" key="10">
    <source>
        <dbReference type="ARBA" id="ARBA00081284"/>
    </source>
</evidence>
<dbReference type="FunFam" id="3.40.50.720:FF:000084">
    <property type="entry name" value="Short-chain dehydrogenase reductase"/>
    <property type="match status" value="1"/>
</dbReference>
<dbReference type="PRINTS" id="PR00081">
    <property type="entry name" value="GDHRDH"/>
</dbReference>
<dbReference type="Pfam" id="PF13561">
    <property type="entry name" value="adh_short_C2"/>
    <property type="match status" value="1"/>
</dbReference>
<evidence type="ECO:0000256" key="8">
    <source>
        <dbReference type="ARBA" id="ARBA00052953"/>
    </source>
</evidence>
<keyword evidence="3" id="KW-0443">Lipid metabolism</keyword>
<evidence type="ECO:0000256" key="5">
    <source>
        <dbReference type="ARBA" id="ARBA00050257"/>
    </source>
</evidence>
<evidence type="ECO:0000256" key="7">
    <source>
        <dbReference type="ARBA" id="ARBA00052497"/>
    </source>
</evidence>
<organism evidence="11 12">
    <name type="scientific">Tractidigestivibacter scatoligenes</name>
    <name type="common">Olsenella scatoligenes</name>
    <dbReference type="NCBI Taxonomy" id="1299998"/>
    <lineage>
        <taxon>Bacteria</taxon>
        <taxon>Bacillati</taxon>
        <taxon>Actinomycetota</taxon>
        <taxon>Coriobacteriia</taxon>
        <taxon>Coriobacteriales</taxon>
        <taxon>Atopobiaceae</taxon>
        <taxon>Tractidigestivibacter</taxon>
    </lineage>
</organism>
<comment type="catalytic activity">
    <reaction evidence="6">
        <text>3-oxochenodeoxycholate + NADH + H(+) = isochenodeoxycholate + NAD(+)</text>
        <dbReference type="Rhea" id="RHEA:47516"/>
        <dbReference type="ChEBI" id="CHEBI:15378"/>
        <dbReference type="ChEBI" id="CHEBI:57540"/>
        <dbReference type="ChEBI" id="CHEBI:57945"/>
        <dbReference type="ChEBI" id="CHEBI:87730"/>
        <dbReference type="ChEBI" id="CHEBI:87731"/>
    </reaction>
    <physiologicalReaction direction="left-to-right" evidence="6">
        <dbReference type="Rhea" id="RHEA:47517"/>
    </physiologicalReaction>
</comment>
<evidence type="ECO:0000256" key="2">
    <source>
        <dbReference type="ARBA" id="ARBA00023002"/>
    </source>
</evidence>
<comment type="catalytic activity">
    <reaction evidence="8">
        <text>3-oxo-5beta-cholan-24-oate + NADH + H(+) = isolithocholate + NAD(+)</text>
        <dbReference type="Rhea" id="RHEA:47508"/>
        <dbReference type="ChEBI" id="CHEBI:11867"/>
        <dbReference type="ChEBI" id="CHEBI:15378"/>
        <dbReference type="ChEBI" id="CHEBI:57540"/>
        <dbReference type="ChEBI" id="CHEBI:57945"/>
        <dbReference type="ChEBI" id="CHEBI:87728"/>
        <dbReference type="EC" id="1.1.1.391"/>
    </reaction>
    <physiologicalReaction direction="left-to-right" evidence="8">
        <dbReference type="Rhea" id="RHEA:47509"/>
    </physiologicalReaction>
</comment>
<evidence type="ECO:0000313" key="11">
    <source>
        <dbReference type="EMBL" id="KUH58719.1"/>
    </source>
</evidence>
<name>A0A124EGV9_TRASO</name>
<accession>A0A124EGV9</accession>
<reference evidence="11 12" key="1">
    <citation type="submission" date="2015-12" db="EMBL/GenBank/DDBJ databases">
        <title>Draft Genome Sequence of Olsenella scatoligenes SK9K4T; a Producer of 3-Methylindole- (skatole) and 4-Methylphenol- (p-cresol) Isolated from Pig Feces.</title>
        <authorList>
            <person name="Li X."/>
            <person name="Borg B."/>
            <person name="Canibe N."/>
        </authorList>
    </citation>
    <scope>NUCLEOTIDE SEQUENCE [LARGE SCALE GENOMIC DNA]</scope>
    <source>
        <strain evidence="11 12">SK9K4</strain>
    </source>
</reference>
<keyword evidence="12" id="KW-1185">Reference proteome</keyword>
<protein>
    <recommendedName>
        <fullName evidence="9">3beta-hydroxycholanate 3-dehydrogenase (NAD(+))</fullName>
        <ecNumber evidence="9">1.1.1.391</ecNumber>
    </recommendedName>
    <alternativeName>
        <fullName evidence="10">NAD-dependent bile acid 3beta-dehydrogenase</fullName>
    </alternativeName>
</protein>
<dbReference type="GO" id="GO:0016491">
    <property type="term" value="F:oxidoreductase activity"/>
    <property type="evidence" value="ECO:0007669"/>
    <property type="project" value="UniProtKB-KW"/>
</dbReference>
<comment type="catalytic activity">
    <reaction evidence="5">
        <text>12alpha-hydroxy-3-oxo-5beta-cholan-24-oate + NADH + H(+) = isodeoxycholate + NAD(+)</text>
        <dbReference type="Rhea" id="RHEA:47492"/>
        <dbReference type="ChEBI" id="CHEBI:15378"/>
        <dbReference type="ChEBI" id="CHEBI:57540"/>
        <dbReference type="ChEBI" id="CHEBI:57945"/>
        <dbReference type="ChEBI" id="CHEBI:87733"/>
        <dbReference type="ChEBI" id="CHEBI:87734"/>
    </reaction>
    <physiologicalReaction direction="left-to-right" evidence="5">
        <dbReference type="Rhea" id="RHEA:47493"/>
    </physiologicalReaction>
</comment>
<dbReference type="EC" id="1.1.1.391" evidence="9"/>
<comment type="similarity">
    <text evidence="1">Belongs to the short-chain dehydrogenases/reductases (SDR) family.</text>
</comment>
<dbReference type="InterPro" id="IPR002347">
    <property type="entry name" value="SDR_fam"/>
</dbReference>
<dbReference type="InterPro" id="IPR020904">
    <property type="entry name" value="Sc_DH/Rdtase_CS"/>
</dbReference>
<dbReference type="Gene3D" id="3.40.50.720">
    <property type="entry name" value="NAD(P)-binding Rossmann-like Domain"/>
    <property type="match status" value="1"/>
</dbReference>
<dbReference type="PANTHER" id="PTHR24321">
    <property type="entry name" value="DEHYDROGENASES, SHORT CHAIN"/>
    <property type="match status" value="1"/>
</dbReference>
<dbReference type="Proteomes" id="UP000054078">
    <property type="component" value="Unassembled WGS sequence"/>
</dbReference>
<dbReference type="NCBIfam" id="NF005559">
    <property type="entry name" value="PRK07231.1"/>
    <property type="match status" value="1"/>
</dbReference>
<keyword evidence="4" id="KW-0753">Steroid metabolism</keyword>
<evidence type="ECO:0000256" key="4">
    <source>
        <dbReference type="ARBA" id="ARBA00023221"/>
    </source>
</evidence>
<dbReference type="AlphaFoldDB" id="A0A124EGV9"/>
<evidence type="ECO:0000256" key="6">
    <source>
        <dbReference type="ARBA" id="ARBA00050953"/>
    </source>
</evidence>
<keyword evidence="2" id="KW-0560">Oxidoreductase</keyword>
<sequence>MFEIKGKTAVVTGGTSGIGLATAKAFLEKGAKVVIAGRNEERGAKALEELKAVSPDVVFHKTDTSDPAQVKGLIDFAVKTYGSVDIMYNNAGIANFLPVDQMSDEDFNKLISINLTGVFYGIKYAAIQMEKQGHGGAIVSTSSIEGTIGDPNLPSYNAAKGGVNLLTQSAALALAKYNIRVNTVNPGYIYTGMINEKTMGEDGMKRLESLHPLGRLGKAEEIAHGVVFLVENEFTTGTHLYIDGGYTAQ</sequence>
<dbReference type="OrthoDB" id="4380821at2"/>
<dbReference type="PROSITE" id="PS00061">
    <property type="entry name" value="ADH_SHORT"/>
    <property type="match status" value="1"/>
</dbReference>
<dbReference type="PANTHER" id="PTHR24321:SF11">
    <property type="entry name" value="BLR0893 PROTEIN"/>
    <property type="match status" value="1"/>
</dbReference>
<dbReference type="SUPFAM" id="SSF51735">
    <property type="entry name" value="NAD(P)-binding Rossmann-fold domains"/>
    <property type="match status" value="1"/>
</dbReference>